<dbReference type="GO" id="GO:0051287">
    <property type="term" value="F:NAD binding"/>
    <property type="evidence" value="ECO:0007669"/>
    <property type="project" value="InterPro"/>
</dbReference>
<evidence type="ECO:0008006" key="9">
    <source>
        <dbReference type="Google" id="ProtNLM"/>
    </source>
</evidence>
<keyword evidence="2 4" id="KW-0560">Oxidoreductase</keyword>
<dbReference type="InterPro" id="IPR006139">
    <property type="entry name" value="D-isomer_2_OHA_DH_cat_dom"/>
</dbReference>
<dbReference type="RefSeq" id="WP_117605018.1">
    <property type="nucleotide sequence ID" value="NZ_CAXVJN010000043.1"/>
</dbReference>
<feature type="domain" description="D-isomer specific 2-hydroxyacid dehydrogenase catalytic" evidence="5">
    <location>
        <begin position="28"/>
        <end position="307"/>
    </location>
</feature>
<dbReference type="GO" id="GO:0016618">
    <property type="term" value="F:hydroxypyruvate reductase [NAD(P)H] activity"/>
    <property type="evidence" value="ECO:0007669"/>
    <property type="project" value="TreeGrafter"/>
</dbReference>
<name>A0A3E5FQ04_9FIRM</name>
<dbReference type="GO" id="GO:0005829">
    <property type="term" value="C:cytosol"/>
    <property type="evidence" value="ECO:0007669"/>
    <property type="project" value="TreeGrafter"/>
</dbReference>
<sequence length="311" mass="35213">MRIVLSDKRLDTEKFPADVRVEYITYKTLDKYDQNSDVIAIVGSRAMAIKAVEMDLNGLKLFQLTSAGFDGVPCKKFADKDVMVANAGSVYSAPIAETVVFGILSVAKKLHKNPNNRRFKIRRHYNTITELANKKLLIMGAGNIGTAIANRLAGFEMQIDGYDLFCTEKPQYQKILRSRKELIECIGDYDYIVSTLPDNEQTKGFINYELFNAMKKTVVVVNVGRRAVFNETDFYQALKTKKIGGAVLDMFEKIPNPITNKFRRLSNVMVLPGVSAISQEVNERLRNYMSRNMIALLENKDVSNIINRKKN</sequence>
<dbReference type="PANTHER" id="PTHR10996">
    <property type="entry name" value="2-HYDROXYACID DEHYDROGENASE-RELATED"/>
    <property type="match status" value="1"/>
</dbReference>
<dbReference type="Gene3D" id="3.40.50.720">
    <property type="entry name" value="NAD(P)-binding Rossmann-like Domain"/>
    <property type="match status" value="2"/>
</dbReference>
<evidence type="ECO:0000256" key="2">
    <source>
        <dbReference type="ARBA" id="ARBA00023002"/>
    </source>
</evidence>
<evidence type="ECO:0000313" key="7">
    <source>
        <dbReference type="EMBL" id="RGO09345.1"/>
    </source>
</evidence>
<proteinExistence type="inferred from homology"/>
<reference evidence="7 8" key="1">
    <citation type="submission" date="2018-08" db="EMBL/GenBank/DDBJ databases">
        <title>A genome reference for cultivated species of the human gut microbiota.</title>
        <authorList>
            <person name="Zou Y."/>
            <person name="Xue W."/>
            <person name="Luo G."/>
        </authorList>
    </citation>
    <scope>NUCLEOTIDE SEQUENCE [LARGE SCALE GENOMIC DNA]</scope>
    <source>
        <strain evidence="7 8">OM02-6</strain>
    </source>
</reference>
<dbReference type="SUPFAM" id="SSF51735">
    <property type="entry name" value="NAD(P)-binding Rossmann-fold domains"/>
    <property type="match status" value="1"/>
</dbReference>
<comment type="similarity">
    <text evidence="1 4">Belongs to the D-isomer specific 2-hydroxyacid dehydrogenase family.</text>
</comment>
<evidence type="ECO:0000259" key="6">
    <source>
        <dbReference type="Pfam" id="PF02826"/>
    </source>
</evidence>
<dbReference type="InterPro" id="IPR006140">
    <property type="entry name" value="D-isomer_DH_NAD-bd"/>
</dbReference>
<keyword evidence="3" id="KW-0520">NAD</keyword>
<evidence type="ECO:0000256" key="4">
    <source>
        <dbReference type="RuleBase" id="RU003719"/>
    </source>
</evidence>
<dbReference type="Pfam" id="PF00389">
    <property type="entry name" value="2-Hacid_dh"/>
    <property type="match status" value="1"/>
</dbReference>
<dbReference type="InterPro" id="IPR050223">
    <property type="entry name" value="D-isomer_2-hydroxyacid_DH"/>
</dbReference>
<evidence type="ECO:0000313" key="8">
    <source>
        <dbReference type="Proteomes" id="UP000261087"/>
    </source>
</evidence>
<accession>A0A3E5FQ04</accession>
<dbReference type="Proteomes" id="UP000261087">
    <property type="component" value="Unassembled WGS sequence"/>
</dbReference>
<feature type="domain" description="D-isomer specific 2-hydroxyacid dehydrogenase NAD-binding" evidence="6">
    <location>
        <begin position="104"/>
        <end position="272"/>
    </location>
</feature>
<dbReference type="Pfam" id="PF02826">
    <property type="entry name" value="2-Hacid_dh_C"/>
    <property type="match status" value="1"/>
</dbReference>
<evidence type="ECO:0000256" key="1">
    <source>
        <dbReference type="ARBA" id="ARBA00005854"/>
    </source>
</evidence>
<dbReference type="PANTHER" id="PTHR10996:SF178">
    <property type="entry name" value="2-HYDROXYACID DEHYDROGENASE YGL185C-RELATED"/>
    <property type="match status" value="1"/>
</dbReference>
<evidence type="ECO:0000259" key="5">
    <source>
        <dbReference type="Pfam" id="PF00389"/>
    </source>
</evidence>
<dbReference type="GO" id="GO:0030267">
    <property type="term" value="F:glyoxylate reductase (NADPH) activity"/>
    <property type="evidence" value="ECO:0007669"/>
    <property type="project" value="TreeGrafter"/>
</dbReference>
<protein>
    <recommendedName>
        <fullName evidence="9">Hydroxyacid dehydrogenase</fullName>
    </recommendedName>
</protein>
<dbReference type="EMBL" id="QSVF01000015">
    <property type="protein sequence ID" value="RGO09345.1"/>
    <property type="molecule type" value="Genomic_DNA"/>
</dbReference>
<comment type="caution">
    <text evidence="7">The sequence shown here is derived from an EMBL/GenBank/DDBJ whole genome shotgun (WGS) entry which is preliminary data.</text>
</comment>
<dbReference type="AlphaFoldDB" id="A0A3E5FQ04"/>
<organism evidence="7 8">
    <name type="scientific">Thomasclavelia spiroformis</name>
    <dbReference type="NCBI Taxonomy" id="29348"/>
    <lineage>
        <taxon>Bacteria</taxon>
        <taxon>Bacillati</taxon>
        <taxon>Bacillota</taxon>
        <taxon>Erysipelotrichia</taxon>
        <taxon>Erysipelotrichales</taxon>
        <taxon>Coprobacillaceae</taxon>
        <taxon>Thomasclavelia</taxon>
    </lineage>
</organism>
<dbReference type="SUPFAM" id="SSF52283">
    <property type="entry name" value="Formate/glycerate dehydrogenase catalytic domain-like"/>
    <property type="match status" value="1"/>
</dbReference>
<evidence type="ECO:0000256" key="3">
    <source>
        <dbReference type="ARBA" id="ARBA00023027"/>
    </source>
</evidence>
<dbReference type="InterPro" id="IPR036291">
    <property type="entry name" value="NAD(P)-bd_dom_sf"/>
</dbReference>
<gene>
    <name evidence="7" type="ORF">DXB31_07195</name>
</gene>